<feature type="compositionally biased region" description="Basic and acidic residues" evidence="3">
    <location>
        <begin position="28"/>
        <end position="64"/>
    </location>
</feature>
<dbReference type="EMBL" id="BGZL01000015">
    <property type="protein sequence ID" value="GBQ03087.1"/>
    <property type="molecule type" value="Genomic_DNA"/>
</dbReference>
<organism evidence="4 5">
    <name type="scientific">Streptomyces spongiicola</name>
    <dbReference type="NCBI Taxonomy" id="1690221"/>
    <lineage>
        <taxon>Bacteria</taxon>
        <taxon>Bacillati</taxon>
        <taxon>Actinomycetota</taxon>
        <taxon>Actinomycetes</taxon>
        <taxon>Kitasatosporales</taxon>
        <taxon>Streptomycetaceae</taxon>
        <taxon>Streptomyces</taxon>
    </lineage>
</organism>
<evidence type="ECO:0000313" key="4">
    <source>
        <dbReference type="EMBL" id="GBQ03087.1"/>
    </source>
</evidence>
<comment type="caution">
    <text evidence="4">The sequence shown here is derived from an EMBL/GenBank/DDBJ whole genome shotgun (WGS) entry which is preliminary data.</text>
</comment>
<dbReference type="GO" id="GO:0016787">
    <property type="term" value="F:hydrolase activity"/>
    <property type="evidence" value="ECO:0007669"/>
    <property type="project" value="UniProtKB-KW"/>
</dbReference>
<dbReference type="AlphaFoldDB" id="A0A388T2D2"/>
<dbReference type="Gene3D" id="3.10.450.30">
    <property type="entry name" value="Microbial ribonucleases"/>
    <property type="match status" value="1"/>
</dbReference>
<reference evidence="4 5" key="1">
    <citation type="submission" date="2018-07" db="EMBL/GenBank/DDBJ databases">
        <title>Whole Genome Shotgun Sequence of Streptomyces spongiicola strain 531S.</title>
        <authorList>
            <person name="Dohra H."/>
            <person name="Kodani S."/>
        </authorList>
    </citation>
    <scope>NUCLEOTIDE SEQUENCE [LARGE SCALE GENOMIC DNA]</scope>
    <source>
        <strain evidence="4 5">531S</strain>
    </source>
</reference>
<accession>A0A388T2D2</accession>
<dbReference type="Pfam" id="PF00545">
    <property type="entry name" value="Ribonuclease"/>
    <property type="match status" value="1"/>
</dbReference>
<dbReference type="Proteomes" id="UP000265354">
    <property type="component" value="Unassembled WGS sequence"/>
</dbReference>
<name>A0A388T2D2_9ACTN</name>
<evidence type="ECO:0000256" key="2">
    <source>
        <dbReference type="ARBA" id="ARBA00022801"/>
    </source>
</evidence>
<evidence type="ECO:0000256" key="1">
    <source>
        <dbReference type="ARBA" id="ARBA00022722"/>
    </source>
</evidence>
<dbReference type="InterPro" id="IPR000026">
    <property type="entry name" value="N1-like"/>
</dbReference>
<dbReference type="GO" id="GO:0004521">
    <property type="term" value="F:RNA endonuclease activity"/>
    <property type="evidence" value="ECO:0007669"/>
    <property type="project" value="InterPro"/>
</dbReference>
<gene>
    <name evidence="4" type="ORF">SSP531S_45530</name>
</gene>
<sequence>MTPMQGPAGPAIARLRDEPGPPRNPEAAPRDRGSPRDPRAPMRLRPPRDRARADDRARPRDRASRAFPSHAGRSSPASPPVRDSIGGMLNRSSRLLLVLLSALTALLLTGCPGGGAGTGHSPAASAPAALATVRTFDLPREARETLRLIDDGGPFPYRRDGSTFGNLEGMLPERERGYYREYTVPTPGERDRGARRIVTGREGEVYYTDDHYQTFRVVLR</sequence>
<dbReference type="GO" id="GO:0003723">
    <property type="term" value="F:RNA binding"/>
    <property type="evidence" value="ECO:0007669"/>
    <property type="project" value="InterPro"/>
</dbReference>
<keyword evidence="2" id="KW-0378">Hydrolase</keyword>
<evidence type="ECO:0000313" key="5">
    <source>
        <dbReference type="Proteomes" id="UP000265354"/>
    </source>
</evidence>
<proteinExistence type="predicted"/>
<dbReference type="InterPro" id="IPR016191">
    <property type="entry name" value="Ribonuclease/ribotoxin"/>
</dbReference>
<keyword evidence="1" id="KW-0540">Nuclease</keyword>
<dbReference type="SUPFAM" id="SSF53933">
    <property type="entry name" value="Microbial ribonucleases"/>
    <property type="match status" value="1"/>
</dbReference>
<evidence type="ECO:0000256" key="3">
    <source>
        <dbReference type="SAM" id="MobiDB-lite"/>
    </source>
</evidence>
<protein>
    <submittedName>
        <fullName evidence="4">Uncharacterized protein</fullName>
    </submittedName>
</protein>
<feature type="region of interest" description="Disordered" evidence="3">
    <location>
        <begin position="1"/>
        <end position="85"/>
    </location>
</feature>